<dbReference type="EMBL" id="MU865060">
    <property type="protein sequence ID" value="KAK4458672.1"/>
    <property type="molecule type" value="Genomic_DNA"/>
</dbReference>
<comment type="subcellular location">
    <subcellularLocation>
        <location evidence="1">Membrane</location>
        <topology evidence="1">Multi-pass membrane protein</topology>
    </subcellularLocation>
</comment>
<evidence type="ECO:0000313" key="10">
    <source>
        <dbReference type="EMBL" id="KAK4458672.1"/>
    </source>
</evidence>
<feature type="transmembrane region" description="Helical" evidence="7">
    <location>
        <begin position="141"/>
        <end position="160"/>
    </location>
</feature>
<accession>A0AAV9HCZ2</accession>
<comment type="similarity">
    <text evidence="5">Belongs to the SAT4 family.</text>
</comment>
<feature type="domain" description="Rhodopsin" evidence="9">
    <location>
        <begin position="125"/>
        <end position="295"/>
    </location>
</feature>
<keyword evidence="4 7" id="KW-0472">Membrane</keyword>
<keyword evidence="3 7" id="KW-1133">Transmembrane helix</keyword>
<gene>
    <name evidence="10" type="ORF">QBC42DRAFT_313896</name>
</gene>
<organism evidence="10 11">
    <name type="scientific">Cladorrhinum samala</name>
    <dbReference type="NCBI Taxonomy" id="585594"/>
    <lineage>
        <taxon>Eukaryota</taxon>
        <taxon>Fungi</taxon>
        <taxon>Dikarya</taxon>
        <taxon>Ascomycota</taxon>
        <taxon>Pezizomycotina</taxon>
        <taxon>Sordariomycetes</taxon>
        <taxon>Sordariomycetidae</taxon>
        <taxon>Sordariales</taxon>
        <taxon>Podosporaceae</taxon>
        <taxon>Cladorrhinum</taxon>
    </lineage>
</organism>
<name>A0AAV9HCZ2_9PEZI</name>
<evidence type="ECO:0000256" key="1">
    <source>
        <dbReference type="ARBA" id="ARBA00004141"/>
    </source>
</evidence>
<keyword evidence="11" id="KW-1185">Reference proteome</keyword>
<dbReference type="InterPro" id="IPR052337">
    <property type="entry name" value="SAT4-like"/>
</dbReference>
<dbReference type="Pfam" id="PF20684">
    <property type="entry name" value="Fung_rhodopsin"/>
    <property type="match status" value="1"/>
</dbReference>
<reference evidence="10" key="1">
    <citation type="journal article" date="2023" name="Mol. Phylogenet. Evol.">
        <title>Genome-scale phylogeny and comparative genomics of the fungal order Sordariales.</title>
        <authorList>
            <person name="Hensen N."/>
            <person name="Bonometti L."/>
            <person name="Westerberg I."/>
            <person name="Brannstrom I.O."/>
            <person name="Guillou S."/>
            <person name="Cros-Aarteil S."/>
            <person name="Calhoun S."/>
            <person name="Haridas S."/>
            <person name="Kuo A."/>
            <person name="Mondo S."/>
            <person name="Pangilinan J."/>
            <person name="Riley R."/>
            <person name="LaButti K."/>
            <person name="Andreopoulos B."/>
            <person name="Lipzen A."/>
            <person name="Chen C."/>
            <person name="Yan M."/>
            <person name="Daum C."/>
            <person name="Ng V."/>
            <person name="Clum A."/>
            <person name="Steindorff A."/>
            <person name="Ohm R.A."/>
            <person name="Martin F."/>
            <person name="Silar P."/>
            <person name="Natvig D.O."/>
            <person name="Lalanne C."/>
            <person name="Gautier V."/>
            <person name="Ament-Velasquez S.L."/>
            <person name="Kruys A."/>
            <person name="Hutchinson M.I."/>
            <person name="Powell A.J."/>
            <person name="Barry K."/>
            <person name="Miller A.N."/>
            <person name="Grigoriev I.V."/>
            <person name="Debuchy R."/>
            <person name="Gladieux P."/>
            <person name="Hiltunen Thoren M."/>
            <person name="Johannesson H."/>
        </authorList>
    </citation>
    <scope>NUCLEOTIDE SEQUENCE</scope>
    <source>
        <strain evidence="10">PSN324</strain>
    </source>
</reference>
<dbReference type="InterPro" id="IPR049326">
    <property type="entry name" value="Rhodopsin_dom_fungi"/>
</dbReference>
<feature type="transmembrane region" description="Helical" evidence="7">
    <location>
        <begin position="105"/>
        <end position="129"/>
    </location>
</feature>
<protein>
    <recommendedName>
        <fullName evidence="9">Rhodopsin domain-containing protein</fullName>
    </recommendedName>
</protein>
<feature type="transmembrane region" description="Helical" evidence="7">
    <location>
        <begin position="183"/>
        <end position="206"/>
    </location>
</feature>
<sequence length="445" mass="49096">MRRLISFFGFGTILLLAISTTKALAIETFLAAVNGTDKSSELGEIRPGWALPVAGGNVSVPECAYPCFKEDLDSEQKNCDYITNATYIDALESGLCGLDPRSSKIYLWLPMMVTCMGWFFLGVYFYSRWIITDHLYKPNDYLMMLCTITFTIASTFQYLLTRTAFGLDIWNVGLEELSRGLKFLYIGEPFYLATITIAKLQLLTFYHETFRRTAFATYFRVGFVFVLSTNLGLLVADIVQCVPISANWEWVANYMSPDSSPPAANCVDISLLITTAGGLNILQELIIIGLFLYPVVFVLPFSSKERRCKAAAGVKRENNLSWDFTPALVWTNVEMAITVIVACAPAVKAWSRRNVTDSVIGRRGNGVQEIIGPHGRLAVGRKPKQDNRMSQAATLITRASQAATVVGSEIAGPSNLAGKYCTEMPQSPMGGRGFDRVGQVTSSPQ</sequence>
<proteinExistence type="inferred from homology"/>
<evidence type="ECO:0000259" key="9">
    <source>
        <dbReference type="Pfam" id="PF20684"/>
    </source>
</evidence>
<reference evidence="10" key="2">
    <citation type="submission" date="2023-06" db="EMBL/GenBank/DDBJ databases">
        <authorList>
            <consortium name="Lawrence Berkeley National Laboratory"/>
            <person name="Mondo S.J."/>
            <person name="Hensen N."/>
            <person name="Bonometti L."/>
            <person name="Westerberg I."/>
            <person name="Brannstrom I.O."/>
            <person name="Guillou S."/>
            <person name="Cros-Aarteil S."/>
            <person name="Calhoun S."/>
            <person name="Haridas S."/>
            <person name="Kuo A."/>
            <person name="Pangilinan J."/>
            <person name="Riley R."/>
            <person name="Labutti K."/>
            <person name="Andreopoulos B."/>
            <person name="Lipzen A."/>
            <person name="Chen C."/>
            <person name="Yanf M."/>
            <person name="Daum C."/>
            <person name="Ng V."/>
            <person name="Clum A."/>
            <person name="Steindorff A."/>
            <person name="Ohm R."/>
            <person name="Martin F."/>
            <person name="Silar P."/>
            <person name="Natvig D."/>
            <person name="Lalanne C."/>
            <person name="Gautier V."/>
            <person name="Ament-Velasquez S.L."/>
            <person name="Kruys A."/>
            <person name="Hutchinson M.I."/>
            <person name="Powell A.J."/>
            <person name="Barry K."/>
            <person name="Miller A.N."/>
            <person name="Grigoriev I.V."/>
            <person name="Debuchy R."/>
            <person name="Gladieux P."/>
            <person name="Thoren M.H."/>
            <person name="Johannesson H."/>
        </authorList>
    </citation>
    <scope>NUCLEOTIDE SEQUENCE</scope>
    <source>
        <strain evidence="10">PSN324</strain>
    </source>
</reference>
<dbReference type="PANTHER" id="PTHR33048:SF129">
    <property type="entry name" value="INTEGRAL MEMBRANE PROTEIN-RELATED"/>
    <property type="match status" value="1"/>
</dbReference>
<evidence type="ECO:0000256" key="8">
    <source>
        <dbReference type="SAM" id="SignalP"/>
    </source>
</evidence>
<feature type="transmembrane region" description="Helical" evidence="7">
    <location>
        <begin position="218"/>
        <end position="239"/>
    </location>
</feature>
<dbReference type="AlphaFoldDB" id="A0AAV9HCZ2"/>
<evidence type="ECO:0000256" key="3">
    <source>
        <dbReference type="ARBA" id="ARBA00022989"/>
    </source>
</evidence>
<dbReference type="Proteomes" id="UP001321749">
    <property type="component" value="Unassembled WGS sequence"/>
</dbReference>
<evidence type="ECO:0000256" key="2">
    <source>
        <dbReference type="ARBA" id="ARBA00022692"/>
    </source>
</evidence>
<comment type="caution">
    <text evidence="10">The sequence shown here is derived from an EMBL/GenBank/DDBJ whole genome shotgun (WGS) entry which is preliminary data.</text>
</comment>
<evidence type="ECO:0000256" key="4">
    <source>
        <dbReference type="ARBA" id="ARBA00023136"/>
    </source>
</evidence>
<feature type="transmembrane region" description="Helical" evidence="7">
    <location>
        <begin position="281"/>
        <end position="301"/>
    </location>
</feature>
<dbReference type="GO" id="GO:0016020">
    <property type="term" value="C:membrane"/>
    <property type="evidence" value="ECO:0007669"/>
    <property type="project" value="UniProtKB-SubCell"/>
</dbReference>
<evidence type="ECO:0000256" key="6">
    <source>
        <dbReference type="SAM" id="MobiDB-lite"/>
    </source>
</evidence>
<feature type="region of interest" description="Disordered" evidence="6">
    <location>
        <begin position="425"/>
        <end position="445"/>
    </location>
</feature>
<dbReference type="PANTHER" id="PTHR33048">
    <property type="entry name" value="PTH11-LIKE INTEGRAL MEMBRANE PROTEIN (AFU_ORTHOLOGUE AFUA_5G11245)"/>
    <property type="match status" value="1"/>
</dbReference>
<keyword evidence="2 7" id="KW-0812">Transmembrane</keyword>
<feature type="chain" id="PRO_5044024074" description="Rhodopsin domain-containing protein" evidence="8">
    <location>
        <begin position="26"/>
        <end position="445"/>
    </location>
</feature>
<evidence type="ECO:0000256" key="7">
    <source>
        <dbReference type="SAM" id="Phobius"/>
    </source>
</evidence>
<keyword evidence="8" id="KW-0732">Signal</keyword>
<feature type="signal peptide" evidence="8">
    <location>
        <begin position="1"/>
        <end position="25"/>
    </location>
</feature>
<evidence type="ECO:0000313" key="11">
    <source>
        <dbReference type="Proteomes" id="UP001321749"/>
    </source>
</evidence>
<evidence type="ECO:0000256" key="5">
    <source>
        <dbReference type="ARBA" id="ARBA00038359"/>
    </source>
</evidence>